<dbReference type="Pfam" id="PF01488">
    <property type="entry name" value="Shikimate_DH"/>
    <property type="match status" value="1"/>
</dbReference>
<dbReference type="EMBL" id="JBHUHQ010000021">
    <property type="protein sequence ID" value="MFD2046133.1"/>
    <property type="molecule type" value="Genomic_DNA"/>
</dbReference>
<reference evidence="13" key="1">
    <citation type="journal article" date="2019" name="Int. J. Syst. Evol. Microbiol.">
        <title>The Global Catalogue of Microorganisms (GCM) 10K type strain sequencing project: providing services to taxonomists for standard genome sequencing and annotation.</title>
        <authorList>
            <consortium name="The Broad Institute Genomics Platform"/>
            <consortium name="The Broad Institute Genome Sequencing Center for Infectious Disease"/>
            <person name="Wu L."/>
            <person name="Ma J."/>
        </authorList>
    </citation>
    <scope>NUCLEOTIDE SEQUENCE [LARGE SCALE GENOMIC DNA]</scope>
    <source>
        <strain evidence="13">R28</strain>
    </source>
</reference>
<dbReference type="InterPro" id="IPR022893">
    <property type="entry name" value="Shikimate_DH_fam"/>
</dbReference>
<dbReference type="HAMAP" id="MF_00222">
    <property type="entry name" value="Shikimate_DH_AroE"/>
    <property type="match status" value="1"/>
</dbReference>
<dbReference type="GO" id="GO:0004764">
    <property type="term" value="F:shikimate 3-dehydrogenase (NADP+) activity"/>
    <property type="evidence" value="ECO:0007669"/>
    <property type="project" value="UniProtKB-EC"/>
</dbReference>
<feature type="binding site" evidence="8">
    <location>
        <begin position="15"/>
        <end position="17"/>
    </location>
    <ligand>
        <name>shikimate</name>
        <dbReference type="ChEBI" id="CHEBI:36208"/>
    </ligand>
</feature>
<keyword evidence="3 8" id="KW-0028">Amino-acid biosynthesis</keyword>
<evidence type="ECO:0000256" key="4">
    <source>
        <dbReference type="ARBA" id="ARBA00022857"/>
    </source>
</evidence>
<dbReference type="Gene3D" id="3.40.50.720">
    <property type="entry name" value="NAD(P)-binding Rossmann-like Domain"/>
    <property type="match status" value="1"/>
</dbReference>
<comment type="catalytic activity">
    <reaction evidence="7 8">
        <text>shikimate + NADP(+) = 3-dehydroshikimate + NADPH + H(+)</text>
        <dbReference type="Rhea" id="RHEA:17737"/>
        <dbReference type="ChEBI" id="CHEBI:15378"/>
        <dbReference type="ChEBI" id="CHEBI:16630"/>
        <dbReference type="ChEBI" id="CHEBI:36208"/>
        <dbReference type="ChEBI" id="CHEBI:57783"/>
        <dbReference type="ChEBI" id="CHEBI:58349"/>
        <dbReference type="EC" id="1.1.1.25"/>
    </reaction>
</comment>
<dbReference type="InterPro" id="IPR041121">
    <property type="entry name" value="SDH_C"/>
</dbReference>
<feature type="domain" description="Quinate/shikimate 5-dehydrogenase/glutamyl-tRNA reductase" evidence="9">
    <location>
        <begin position="121"/>
        <end position="195"/>
    </location>
</feature>
<name>A0ABW4W3T1_9BACI</name>
<feature type="domain" description="Shikimate dehydrogenase substrate binding N-terminal" evidence="10">
    <location>
        <begin position="7"/>
        <end position="89"/>
    </location>
</feature>
<keyword evidence="5 8" id="KW-0560">Oxidoreductase</keyword>
<feature type="binding site" evidence="8">
    <location>
        <position position="102"/>
    </location>
    <ligand>
        <name>shikimate</name>
        <dbReference type="ChEBI" id="CHEBI:36208"/>
    </ligand>
</feature>
<dbReference type="Proteomes" id="UP001597383">
    <property type="component" value="Unassembled WGS sequence"/>
</dbReference>
<keyword evidence="13" id="KW-1185">Reference proteome</keyword>
<comment type="caution">
    <text evidence="8">Lacks conserved residue(s) required for the propagation of feature annotation.</text>
</comment>
<accession>A0ABW4W3T1</accession>
<comment type="subunit">
    <text evidence="8">Homodimer.</text>
</comment>
<feature type="binding site" evidence="8">
    <location>
        <position position="251"/>
    </location>
    <ligand>
        <name>shikimate</name>
        <dbReference type="ChEBI" id="CHEBI:36208"/>
    </ligand>
</feature>
<dbReference type="InterPro" id="IPR013708">
    <property type="entry name" value="Shikimate_DH-bd_N"/>
</dbReference>
<dbReference type="SUPFAM" id="SSF53223">
    <property type="entry name" value="Aminoacid dehydrogenase-like, N-terminal domain"/>
    <property type="match status" value="1"/>
</dbReference>
<comment type="pathway">
    <text evidence="1 8">Metabolic intermediate biosynthesis; chorismate biosynthesis; chorismate from D-erythrose 4-phosphate and phosphoenolpyruvate: step 4/7.</text>
</comment>
<evidence type="ECO:0000313" key="12">
    <source>
        <dbReference type="EMBL" id="MFD2046133.1"/>
    </source>
</evidence>
<dbReference type="PANTHER" id="PTHR21089:SF1">
    <property type="entry name" value="BIFUNCTIONAL 3-DEHYDROQUINATE DEHYDRATASE_SHIKIMATE DEHYDROGENASE, CHLOROPLASTIC"/>
    <property type="match status" value="1"/>
</dbReference>
<feature type="binding site" evidence="8">
    <location>
        <position position="78"/>
    </location>
    <ligand>
        <name>NADP(+)</name>
        <dbReference type="ChEBI" id="CHEBI:58349"/>
    </ligand>
</feature>
<dbReference type="InterPro" id="IPR036291">
    <property type="entry name" value="NAD(P)-bd_dom_sf"/>
</dbReference>
<dbReference type="RefSeq" id="WP_377556922.1">
    <property type="nucleotide sequence ID" value="NZ_JBHUHQ010000021.1"/>
</dbReference>
<evidence type="ECO:0000256" key="2">
    <source>
        <dbReference type="ARBA" id="ARBA00012962"/>
    </source>
</evidence>
<dbReference type="SUPFAM" id="SSF51735">
    <property type="entry name" value="NAD(P)-binding Rossmann-fold domains"/>
    <property type="match status" value="1"/>
</dbReference>
<proteinExistence type="inferred from homology"/>
<organism evidence="12 13">
    <name type="scientific">Ornithinibacillus salinisoli</name>
    <dbReference type="NCBI Taxonomy" id="1848459"/>
    <lineage>
        <taxon>Bacteria</taxon>
        <taxon>Bacillati</taxon>
        <taxon>Bacillota</taxon>
        <taxon>Bacilli</taxon>
        <taxon>Bacillales</taxon>
        <taxon>Bacillaceae</taxon>
        <taxon>Ornithinibacillus</taxon>
    </lineage>
</organism>
<dbReference type="EC" id="1.1.1.25" evidence="2 8"/>
<dbReference type="InterPro" id="IPR011342">
    <property type="entry name" value="Shikimate_DH"/>
</dbReference>
<feature type="binding site" evidence="8">
    <location>
        <position position="221"/>
    </location>
    <ligand>
        <name>NADP(+)</name>
        <dbReference type="ChEBI" id="CHEBI:58349"/>
    </ligand>
</feature>
<feature type="binding site" evidence="8">
    <location>
        <position position="223"/>
    </location>
    <ligand>
        <name>shikimate</name>
        <dbReference type="ChEBI" id="CHEBI:36208"/>
    </ligand>
</feature>
<evidence type="ECO:0000256" key="8">
    <source>
        <dbReference type="HAMAP-Rule" id="MF_00222"/>
    </source>
</evidence>
<sequence>MNYRLGLIGYPIEHSLSPWIHNQFLEKTSLNGNYSAYEIAPQEFEQNIKDFFSLDLLGFNVTIPYKQKIIPYLDELDEYAAQIGAVNTVKNKDGKWIGYNTDGQGYIRSLKGKFPMLFSDNNRRILLIGAGGAARSIYYALVTEGFLNIDITNRTLEHARDIKGMKSGLTTTEVLSIPDAERNLDQYDLIIQTTNVGMSPEKDVSIVMLNHVNPSTIISDIVYRPILTNMLEQAKVKGAYLHYGHTMLLYQAQYAFEIWTNKKVVVEGMEEQLKTILEGKHYVNR</sequence>
<feature type="domain" description="SDH C-terminal" evidence="11">
    <location>
        <begin position="244"/>
        <end position="274"/>
    </location>
</feature>
<gene>
    <name evidence="8 12" type="primary">aroE</name>
    <name evidence="12" type="ORF">ACFSJF_17810</name>
</gene>
<dbReference type="NCBIfam" id="TIGR00507">
    <property type="entry name" value="aroE"/>
    <property type="match status" value="1"/>
</dbReference>
<feature type="binding site" evidence="8">
    <location>
        <begin position="129"/>
        <end position="133"/>
    </location>
    <ligand>
        <name>NADP(+)</name>
        <dbReference type="ChEBI" id="CHEBI:58349"/>
    </ligand>
</feature>
<evidence type="ECO:0000313" key="13">
    <source>
        <dbReference type="Proteomes" id="UP001597383"/>
    </source>
</evidence>
<feature type="binding site" evidence="8">
    <location>
        <position position="87"/>
    </location>
    <ligand>
        <name>shikimate</name>
        <dbReference type="ChEBI" id="CHEBI:36208"/>
    </ligand>
</feature>
<comment type="caution">
    <text evidence="12">The sequence shown here is derived from an EMBL/GenBank/DDBJ whole genome shotgun (WGS) entry which is preliminary data.</text>
</comment>
<keyword evidence="6 8" id="KW-0057">Aromatic amino acid biosynthesis</keyword>
<protein>
    <recommendedName>
        <fullName evidence="2 8">Shikimate dehydrogenase (NADP(+))</fullName>
        <shortName evidence="8">SDH</shortName>
        <ecNumber evidence="2 8">1.1.1.25</ecNumber>
    </recommendedName>
</protein>
<feature type="binding site" evidence="8">
    <location>
        <position position="62"/>
    </location>
    <ligand>
        <name>shikimate</name>
        <dbReference type="ChEBI" id="CHEBI:36208"/>
    </ligand>
</feature>
<feature type="binding site" evidence="8">
    <location>
        <position position="244"/>
    </location>
    <ligand>
        <name>NADP(+)</name>
        <dbReference type="ChEBI" id="CHEBI:58349"/>
    </ligand>
</feature>
<dbReference type="Pfam" id="PF08501">
    <property type="entry name" value="Shikimate_dh_N"/>
    <property type="match status" value="1"/>
</dbReference>
<comment type="similarity">
    <text evidence="8">Belongs to the shikimate dehydrogenase family.</text>
</comment>
<evidence type="ECO:0000256" key="5">
    <source>
        <dbReference type="ARBA" id="ARBA00023002"/>
    </source>
</evidence>
<evidence type="ECO:0000256" key="1">
    <source>
        <dbReference type="ARBA" id="ARBA00004871"/>
    </source>
</evidence>
<evidence type="ECO:0000256" key="7">
    <source>
        <dbReference type="ARBA" id="ARBA00049442"/>
    </source>
</evidence>
<evidence type="ECO:0000259" key="11">
    <source>
        <dbReference type="Pfam" id="PF18317"/>
    </source>
</evidence>
<dbReference type="CDD" id="cd01065">
    <property type="entry name" value="NAD_bind_Shikimate_DH"/>
    <property type="match status" value="1"/>
</dbReference>
<dbReference type="PANTHER" id="PTHR21089">
    <property type="entry name" value="SHIKIMATE DEHYDROGENASE"/>
    <property type="match status" value="1"/>
</dbReference>
<feature type="active site" description="Proton acceptor" evidence="8">
    <location>
        <position position="66"/>
    </location>
</feature>
<dbReference type="Pfam" id="PF18317">
    <property type="entry name" value="SDH_C"/>
    <property type="match status" value="1"/>
</dbReference>
<keyword evidence="4 8" id="KW-0521">NADP</keyword>
<comment type="function">
    <text evidence="8">Involved in the biosynthesis of the chorismate, which leads to the biosynthesis of aromatic amino acids. Catalyzes the reversible NADPH linked reduction of 3-dehydroshikimate (DHSA) to yield shikimate (SA).</text>
</comment>
<evidence type="ECO:0000256" key="6">
    <source>
        <dbReference type="ARBA" id="ARBA00023141"/>
    </source>
</evidence>
<evidence type="ECO:0000259" key="10">
    <source>
        <dbReference type="Pfam" id="PF08501"/>
    </source>
</evidence>
<dbReference type="InterPro" id="IPR046346">
    <property type="entry name" value="Aminoacid_DH-like_N_sf"/>
</dbReference>
<dbReference type="Gene3D" id="3.40.50.10860">
    <property type="entry name" value="Leucine Dehydrogenase, chain A, domain 1"/>
    <property type="match status" value="1"/>
</dbReference>
<evidence type="ECO:0000259" key="9">
    <source>
        <dbReference type="Pfam" id="PF01488"/>
    </source>
</evidence>
<evidence type="ECO:0000256" key="3">
    <source>
        <dbReference type="ARBA" id="ARBA00022605"/>
    </source>
</evidence>
<dbReference type="InterPro" id="IPR006151">
    <property type="entry name" value="Shikm_DH/Glu-tRNA_Rdtase"/>
</dbReference>